<dbReference type="SUPFAM" id="SSF56112">
    <property type="entry name" value="Protein kinase-like (PK-like)"/>
    <property type="match status" value="1"/>
</dbReference>
<accession>A0A9W9HK90</accession>
<dbReference type="InterPro" id="IPR008271">
    <property type="entry name" value="Ser/Thr_kinase_AS"/>
</dbReference>
<keyword evidence="1" id="KW-0677">Repeat</keyword>
<dbReference type="Pfam" id="PF00069">
    <property type="entry name" value="Pkinase"/>
    <property type="match status" value="1"/>
</dbReference>
<dbReference type="PROSITE" id="PS50088">
    <property type="entry name" value="ANK_REPEAT"/>
    <property type="match status" value="3"/>
</dbReference>
<dbReference type="Pfam" id="PF12796">
    <property type="entry name" value="Ank_2"/>
    <property type="match status" value="1"/>
</dbReference>
<dbReference type="PANTHER" id="PTHR24123">
    <property type="entry name" value="ANKYRIN REPEAT-CONTAINING"/>
    <property type="match status" value="1"/>
</dbReference>
<gene>
    <name evidence="6" type="ORF">N7482_010298</name>
</gene>
<evidence type="ECO:0000259" key="5">
    <source>
        <dbReference type="PROSITE" id="PS50011"/>
    </source>
</evidence>
<keyword evidence="2 3" id="KW-0040">ANK repeat</keyword>
<evidence type="ECO:0000256" key="4">
    <source>
        <dbReference type="SAM" id="MobiDB-lite"/>
    </source>
</evidence>
<dbReference type="EMBL" id="JAPQKN010000008">
    <property type="protein sequence ID" value="KAJ5151046.1"/>
    <property type="molecule type" value="Genomic_DNA"/>
</dbReference>
<dbReference type="SMART" id="SM00248">
    <property type="entry name" value="ANK"/>
    <property type="match status" value="14"/>
</dbReference>
<evidence type="ECO:0000256" key="3">
    <source>
        <dbReference type="PROSITE-ProRule" id="PRU00023"/>
    </source>
</evidence>
<evidence type="ECO:0000313" key="6">
    <source>
        <dbReference type="EMBL" id="KAJ5151046.1"/>
    </source>
</evidence>
<feature type="domain" description="Protein kinase" evidence="5">
    <location>
        <begin position="75"/>
        <end position="402"/>
    </location>
</feature>
<dbReference type="Proteomes" id="UP001149163">
    <property type="component" value="Unassembled WGS sequence"/>
</dbReference>
<name>A0A9W9HK90_9EURO</name>
<feature type="region of interest" description="Disordered" evidence="4">
    <location>
        <begin position="1541"/>
        <end position="1574"/>
    </location>
</feature>
<dbReference type="PROSITE" id="PS50011">
    <property type="entry name" value="PROTEIN_KINASE_DOM"/>
    <property type="match status" value="1"/>
</dbReference>
<dbReference type="SUPFAM" id="SSF48403">
    <property type="entry name" value="Ankyrin repeat"/>
    <property type="match status" value="2"/>
</dbReference>
<evidence type="ECO:0000313" key="7">
    <source>
        <dbReference type="Proteomes" id="UP001149163"/>
    </source>
</evidence>
<dbReference type="RefSeq" id="XP_056538379.1">
    <property type="nucleotide sequence ID" value="XM_056692422.1"/>
</dbReference>
<proteinExistence type="predicted"/>
<reference evidence="6" key="2">
    <citation type="journal article" date="2023" name="IMA Fungus">
        <title>Comparative genomic study of the Penicillium genus elucidates a diverse pangenome and 15 lateral gene transfer events.</title>
        <authorList>
            <person name="Petersen C."/>
            <person name="Sorensen T."/>
            <person name="Nielsen M.R."/>
            <person name="Sondergaard T.E."/>
            <person name="Sorensen J.L."/>
            <person name="Fitzpatrick D.A."/>
            <person name="Frisvad J.C."/>
            <person name="Nielsen K.L."/>
        </authorList>
    </citation>
    <scope>NUCLEOTIDE SEQUENCE</scope>
    <source>
        <strain evidence="6">IBT 26290</strain>
    </source>
</reference>
<dbReference type="PROSITE" id="PS50297">
    <property type="entry name" value="ANK_REP_REGION"/>
    <property type="match status" value="3"/>
</dbReference>
<dbReference type="SMART" id="SM00220">
    <property type="entry name" value="S_TKc"/>
    <property type="match status" value="1"/>
</dbReference>
<dbReference type="InterPro" id="IPR000719">
    <property type="entry name" value="Prot_kinase_dom"/>
</dbReference>
<organism evidence="6 7">
    <name type="scientific">Penicillium canariense</name>
    <dbReference type="NCBI Taxonomy" id="189055"/>
    <lineage>
        <taxon>Eukaryota</taxon>
        <taxon>Fungi</taxon>
        <taxon>Dikarya</taxon>
        <taxon>Ascomycota</taxon>
        <taxon>Pezizomycotina</taxon>
        <taxon>Eurotiomycetes</taxon>
        <taxon>Eurotiomycetidae</taxon>
        <taxon>Eurotiales</taxon>
        <taxon>Aspergillaceae</taxon>
        <taxon>Penicillium</taxon>
    </lineage>
</organism>
<dbReference type="Pfam" id="PF00023">
    <property type="entry name" value="Ank"/>
    <property type="match status" value="1"/>
</dbReference>
<evidence type="ECO:0000256" key="2">
    <source>
        <dbReference type="ARBA" id="ARBA00023043"/>
    </source>
</evidence>
<sequence>MSVSSLNDDWVKCRAPKELQSDIFTWTTSISRSRVSTVDGLGFSENVDVESMNSLESLLHTVQQLKLKRLRADDLEDIRFVAAGETFAVSECKYEGTVVAIKRIRLNEEGKIFERSYFQRRLQSILREVLIMCHPPLVHHPNIIDILGYGWSVESQRPSPFISVEFASKGTLREYMRDKVRPIRTKLVLMGDVGTGIMALHKCGIVHGDLKMDNIVVFSSLDRPCMSIAKVSDFGHSIIVGSASEKRKQYFGTTLYNAPEVAEQNEQPIPIEQLHKCDIWAFGLCAWEILADGQLYFQRSWRKNPLYERSSSQSTSLTSATGSEARDEITIDEDDQHVFGRFDLSYLKALAIEFVNSMDIPGIGFEKGFLRPLMDRTLQVDPARRISDLSRLPIIVSWHKTPGGHSLQSKLATYAISGDIRYSIFSRDTGPYIIWEQQQQLLQDFEAVAQRPQAEKDDSSMAFQTMLCYVNAFGTTQNLTKATLFLQMAEGAGNLIARILGARMLDGFSNESIAERRKYNECLALGFRIIRQPGPLSTIVAHSGESVTKFISYADFREAFIEERREAGKNSQDKILQAFVTLDASSLQYNLLEIAIQHGDLDFIESLLTSLSAQLDVDSKPETLLVQAASRGHGSIVISLLKAGVKVASRKSASSLLHWLFCLDDTTLHEVQQLLQDQSRSSDILPALDNATTEKVILHPQWPFQIHGSPLATAIASGSLSAVRTLLALGANPLAPAFATIEDNIPHNLTPIHLAVQYHLSDILLLLWEAAFGEKKVMGTPAYLIASIGPFPVACALSLLTNAERFAIHGGKYKQELRKMIQFFPGDIFLQASPDGRNAITQAIDLEDVDSVELLLEHCPILASRELVQADNNTMFTYPFHFAVQIGSCRDTKESEQILEYILQLDPTAIDRPDSASVKPLHIAAMGSSDRMTRFLLDRNASCHDLDGRGRSPLHFCRALVNAKTLILKGVDINHRDHMGLTAAHAAAAQGADEVLKALIDVGADLKLADNEGGLPLHCAIQRKSRTTIEMLLAAGVDVNATNSRGQTSLHLAMAVGRSDLVSLLFEQGADPFIEDKYGSSPFSMSLTWENPSIFTMFRLPQTFDIRDIHVNALIFAAGKGEPAVFRQYLSRLPNPSRELDRVPLYLQQRYVTAINTAAAACRVDVVDLLLAHGFKVDTPDLHKSTPLLRACQAGRLNSDFNPYNRTYMCEKLLGSGANILAKDTKGLTPFLVAQAHADYPLMTLFLDHVLSLNDIDVSARRSRILQSIKSPGRDEEFCRASRALIGDEFIEPSILADAVNQDEWEFIMTCIGGHFVGKQDLRAVIPNKLWTSRPGVDSLDMLRYHSVRMDREMVQYLQSGLHKLSIAPGWGSKYVGRRNIELDLRESRGSLNEILWPEEMKKLMSQFMARSDPEYIHASKALSELRERVEGFCEKLEEYVLSILGIAKERERTMLFIDILRLKVRGSNLTPLDQLATGERLQTLRGHLKREQDLCLDPERFNVWNELQEQARLVGELKEMADGVHQRALNISKYLTGTSDGDSENYGIEQQATDGAGLGKDRTDQASFDSDNEDPIERSAKALFISNQEIIDFRRDILSRYSRKPPDVHSDLF</sequence>
<keyword evidence="7" id="KW-1185">Reference proteome</keyword>
<dbReference type="GO" id="GO:0005524">
    <property type="term" value="F:ATP binding"/>
    <property type="evidence" value="ECO:0007669"/>
    <property type="project" value="InterPro"/>
</dbReference>
<dbReference type="PANTHER" id="PTHR24123:SF33">
    <property type="entry name" value="PROTEIN HOS4"/>
    <property type="match status" value="1"/>
</dbReference>
<dbReference type="GO" id="GO:0004672">
    <property type="term" value="F:protein kinase activity"/>
    <property type="evidence" value="ECO:0007669"/>
    <property type="project" value="InterPro"/>
</dbReference>
<comment type="caution">
    <text evidence="6">The sequence shown here is derived from an EMBL/GenBank/DDBJ whole genome shotgun (WGS) entry which is preliminary data.</text>
</comment>
<dbReference type="InterPro" id="IPR051165">
    <property type="entry name" value="Multifunctional_ANK_Repeat"/>
</dbReference>
<feature type="repeat" description="ANK" evidence="3">
    <location>
        <begin position="979"/>
        <end position="1011"/>
    </location>
</feature>
<dbReference type="GeneID" id="81431598"/>
<protein>
    <recommendedName>
        <fullName evidence="5">Protein kinase domain-containing protein</fullName>
    </recommendedName>
</protein>
<dbReference type="PROSITE" id="PS00108">
    <property type="entry name" value="PROTEIN_KINASE_ST"/>
    <property type="match status" value="1"/>
</dbReference>
<dbReference type="Gene3D" id="1.10.510.10">
    <property type="entry name" value="Transferase(Phosphotransferase) domain 1"/>
    <property type="match status" value="1"/>
</dbReference>
<reference evidence="6" key="1">
    <citation type="submission" date="2022-11" db="EMBL/GenBank/DDBJ databases">
        <authorList>
            <person name="Petersen C."/>
        </authorList>
    </citation>
    <scope>NUCLEOTIDE SEQUENCE</scope>
    <source>
        <strain evidence="6">IBT 26290</strain>
    </source>
</reference>
<feature type="repeat" description="ANK" evidence="3">
    <location>
        <begin position="1012"/>
        <end position="1044"/>
    </location>
</feature>
<dbReference type="Gene3D" id="1.25.40.20">
    <property type="entry name" value="Ankyrin repeat-containing domain"/>
    <property type="match status" value="3"/>
</dbReference>
<dbReference type="InterPro" id="IPR011009">
    <property type="entry name" value="Kinase-like_dom_sf"/>
</dbReference>
<dbReference type="InterPro" id="IPR036770">
    <property type="entry name" value="Ankyrin_rpt-contain_sf"/>
</dbReference>
<feature type="repeat" description="ANK" evidence="3">
    <location>
        <begin position="1045"/>
        <end position="1077"/>
    </location>
</feature>
<dbReference type="OrthoDB" id="626167at2759"/>
<dbReference type="InterPro" id="IPR002110">
    <property type="entry name" value="Ankyrin_rpt"/>
</dbReference>
<evidence type="ECO:0000256" key="1">
    <source>
        <dbReference type="ARBA" id="ARBA00022737"/>
    </source>
</evidence>